<gene>
    <name evidence="2" type="ORF">S03H2_40619</name>
</gene>
<evidence type="ECO:0000259" key="1">
    <source>
        <dbReference type="Pfam" id="PF19502"/>
    </source>
</evidence>
<evidence type="ECO:0000313" key="2">
    <source>
        <dbReference type="EMBL" id="GAH58105.1"/>
    </source>
</evidence>
<dbReference type="InterPro" id="IPR045792">
    <property type="entry name" value="DUF6036"/>
</dbReference>
<reference evidence="2" key="1">
    <citation type="journal article" date="2014" name="Front. Microbiol.">
        <title>High frequency of phylogenetically diverse reductive dehalogenase-homologous genes in deep subseafloor sedimentary metagenomes.</title>
        <authorList>
            <person name="Kawai M."/>
            <person name="Futagami T."/>
            <person name="Toyoda A."/>
            <person name="Takaki Y."/>
            <person name="Nishi S."/>
            <person name="Hori S."/>
            <person name="Arai W."/>
            <person name="Tsubouchi T."/>
            <person name="Morono Y."/>
            <person name="Uchiyama I."/>
            <person name="Ito T."/>
            <person name="Fujiyama A."/>
            <person name="Inagaki F."/>
            <person name="Takami H."/>
        </authorList>
    </citation>
    <scope>NUCLEOTIDE SEQUENCE</scope>
    <source>
        <strain evidence="2">Expedition CK06-06</strain>
    </source>
</reference>
<dbReference type="Pfam" id="PF19502">
    <property type="entry name" value="DUF6036"/>
    <property type="match status" value="1"/>
</dbReference>
<dbReference type="SUPFAM" id="SSF81301">
    <property type="entry name" value="Nucleotidyltransferase"/>
    <property type="match status" value="1"/>
</dbReference>
<feature type="non-terminal residue" evidence="2">
    <location>
        <position position="1"/>
    </location>
</feature>
<organism evidence="2">
    <name type="scientific">marine sediment metagenome</name>
    <dbReference type="NCBI Taxonomy" id="412755"/>
    <lineage>
        <taxon>unclassified sequences</taxon>
        <taxon>metagenomes</taxon>
        <taxon>ecological metagenomes</taxon>
    </lineage>
</organism>
<dbReference type="InterPro" id="IPR043519">
    <property type="entry name" value="NT_sf"/>
</dbReference>
<feature type="domain" description="DUF6036" evidence="1">
    <location>
        <begin position="9"/>
        <end position="139"/>
    </location>
</feature>
<proteinExistence type="predicted"/>
<comment type="caution">
    <text evidence="2">The sequence shown here is derived from an EMBL/GenBank/DDBJ whole genome shotgun (WGS) entry which is preliminary data.</text>
</comment>
<dbReference type="AlphaFoldDB" id="X1HM38"/>
<dbReference type="EMBL" id="BARU01025199">
    <property type="protein sequence ID" value="GAH58105.1"/>
    <property type="molecule type" value="Genomic_DNA"/>
</dbReference>
<sequence length="164" mass="18824">IAKELDKKSIPYMIIGGQAVLLYGEPRLTKDIDITLGIDIDKLDELLNITKKIGLLPLPEDTKKFVEKTYVLPEIDTNTSIRIDFIFSQTSYEKQAIKRSSKINIKNISVKFASLEDIIIHKIFAGRPRDIEDVKSIIIKNPGFDKVYIRKWLKEFDIVSSEKN</sequence>
<protein>
    <recommendedName>
        <fullName evidence="1">DUF6036 domain-containing protein</fullName>
    </recommendedName>
</protein>
<dbReference type="Gene3D" id="3.30.460.40">
    <property type="match status" value="1"/>
</dbReference>
<name>X1HM38_9ZZZZ</name>
<accession>X1HM38</accession>